<dbReference type="InterPro" id="IPR003594">
    <property type="entry name" value="HATPase_dom"/>
</dbReference>
<feature type="domain" description="Histidine kinase/HSP90-like ATPase" evidence="1">
    <location>
        <begin position="150"/>
        <end position="264"/>
    </location>
</feature>
<proteinExistence type="predicted"/>
<sequence>MSPADDAIHFPRSLSESDPETLFRFCATLNACTSDATLDASEFFFIDPLGLAVLRATLECQPVDRTFNVQNMPLSMIRYLVRMDFFQGLSVEGVDTDMAKSRGGEPHSCVELQRVTDGQSEVIASRLVRAMIGQSGDEVDPDKEPWRKPIEYALKELLENALSHAKKEGNLGSSVWVACQHFESNGVVRLAIVDNGCGFLATLKNHPELKEQTDCAAMQAALKERVSCNRGPLVGYETDSQNQGVGLTTTAKIADAAGGFLVVASGGGWLRTDSRHENQIHECPWKGVAISFHCDRDKLPQVDIPALLPDVDDDVGDALSFE</sequence>
<gene>
    <name evidence="2" type="ORF">TCK1_1173</name>
</gene>
<dbReference type="EMBL" id="CP040324">
    <property type="protein sequence ID" value="QHB26519.1"/>
    <property type="molecule type" value="Genomic_DNA"/>
</dbReference>
<accession>A0AAE6R9H0</accession>
<dbReference type="Pfam" id="PF02518">
    <property type="entry name" value="HATPase_c"/>
    <property type="match status" value="1"/>
</dbReference>
<dbReference type="Proteomes" id="UP000464593">
    <property type="component" value="Chromosome"/>
</dbReference>
<evidence type="ECO:0000313" key="3">
    <source>
        <dbReference type="Proteomes" id="UP000464593"/>
    </source>
</evidence>
<dbReference type="InterPro" id="IPR036890">
    <property type="entry name" value="HATPase_C_sf"/>
</dbReference>
<evidence type="ECO:0000313" key="2">
    <source>
        <dbReference type="EMBL" id="QHB26519.1"/>
    </source>
</evidence>
<evidence type="ECO:0000259" key="1">
    <source>
        <dbReference type="Pfam" id="PF02518"/>
    </source>
</evidence>
<name>A0AAE6R9H0_9PSED</name>
<dbReference type="AlphaFoldDB" id="A0AAE6R9H0"/>
<reference evidence="2 3" key="1">
    <citation type="submission" date="2019-05" db="EMBL/GenBank/DDBJ databases">
        <title>Complete genome sequence of Pseudomonas Pseudomonas resinovorans.</title>
        <authorList>
            <person name="Chen H.-P."/>
        </authorList>
    </citation>
    <scope>NUCLEOTIDE SEQUENCE [LARGE SCALE GENOMIC DNA]</scope>
    <source>
        <strain evidence="2 3">TCU-CK1</strain>
    </source>
</reference>
<dbReference type="Gene3D" id="3.30.565.10">
    <property type="entry name" value="Histidine kinase-like ATPase, C-terminal domain"/>
    <property type="match status" value="1"/>
</dbReference>
<protein>
    <submittedName>
        <fullName evidence="2">ATPase</fullName>
    </submittedName>
</protein>
<dbReference type="SUPFAM" id="SSF55874">
    <property type="entry name" value="ATPase domain of HSP90 chaperone/DNA topoisomerase II/histidine kinase"/>
    <property type="match status" value="1"/>
</dbReference>
<organism evidence="2 3">
    <name type="scientific">Pseudomonas monteilii</name>
    <dbReference type="NCBI Taxonomy" id="76759"/>
    <lineage>
        <taxon>Bacteria</taxon>
        <taxon>Pseudomonadati</taxon>
        <taxon>Pseudomonadota</taxon>
        <taxon>Gammaproteobacteria</taxon>
        <taxon>Pseudomonadales</taxon>
        <taxon>Pseudomonadaceae</taxon>
        <taxon>Pseudomonas</taxon>
    </lineage>
</organism>